<feature type="region of interest" description="Disordered" evidence="1">
    <location>
        <begin position="403"/>
        <end position="423"/>
    </location>
</feature>
<sequence>MANNRNPDASDLMSQLQRFKVPDYIREPIRESAQERGNTPHGLEEHMFDKTSWLPRPRDPNKVWIVDRILEPQTIMRYMEYMVTGDLPSGKKTSFPLLQAEDINHKLAEPYASWAPTPFNAMPDACSRQVMDHIGSYDDEARLQIVSKDLHAMKSRLWEAMVPLSERRWREKKLDETENFSVACQLMSWVVNAFRYLNTPRIKADLRETYNLIHGKLETFATAFNLVRAAEEPPREAVNVTGMWAEFMQDHYEVVVSSAHNWVTEHVDRLRTPVLDRLGSYEPDEEREGGPFPPTTSEDFARPYDDVQWGLTNQLHDLVEIQAQADYVIFLPMDGYKGVPPPAEQNTTQDAEQATGAHPLVFSPDIEKRRERYVMRLKMVSREMMKGLMQRLMLQAVTGNGEYEPPLPVNSGESLRETSEQQVRAQKQAGLELRGEKVVHDGKLKWVRSMSRPDTKTWHFGFVVYRVTGGSDEEWEEFKTQLEGDAAHWGGELEGAEAIREDSRLHWIDGREQWAEGGIDGLRRHFGTVVEAEDFNFWDSIFLVADEQTVQSYTDPLPESVPPGDNLPSILAVDAVFTEESGDESESVSESPGFNGEMRILTSLLWDELSVFLYQDTYRLFEMWPLASRHPRGVYTGPITAAQEENWRLLYQQLKKDALKRHGTGRDQQRAAAADGNASGQVE</sequence>
<organism evidence="2 3">
    <name type="scientific">Apodospora peruviana</name>
    <dbReference type="NCBI Taxonomy" id="516989"/>
    <lineage>
        <taxon>Eukaryota</taxon>
        <taxon>Fungi</taxon>
        <taxon>Dikarya</taxon>
        <taxon>Ascomycota</taxon>
        <taxon>Pezizomycotina</taxon>
        <taxon>Sordariomycetes</taxon>
        <taxon>Sordariomycetidae</taxon>
        <taxon>Sordariales</taxon>
        <taxon>Lasiosphaeriaceae</taxon>
        <taxon>Apodospora</taxon>
    </lineage>
</organism>
<dbReference type="AlphaFoldDB" id="A0AAE0HUB2"/>
<dbReference type="Proteomes" id="UP001283341">
    <property type="component" value="Unassembled WGS sequence"/>
</dbReference>
<keyword evidence="3" id="KW-1185">Reference proteome</keyword>
<feature type="region of interest" description="Disordered" evidence="1">
    <location>
        <begin position="33"/>
        <end position="52"/>
    </location>
</feature>
<proteinExistence type="predicted"/>
<gene>
    <name evidence="2" type="ORF">B0H66DRAFT_537814</name>
</gene>
<reference evidence="2" key="1">
    <citation type="journal article" date="2023" name="Mol. Phylogenet. Evol.">
        <title>Genome-scale phylogeny and comparative genomics of the fungal order Sordariales.</title>
        <authorList>
            <person name="Hensen N."/>
            <person name="Bonometti L."/>
            <person name="Westerberg I."/>
            <person name="Brannstrom I.O."/>
            <person name="Guillou S."/>
            <person name="Cros-Aarteil S."/>
            <person name="Calhoun S."/>
            <person name="Haridas S."/>
            <person name="Kuo A."/>
            <person name="Mondo S."/>
            <person name="Pangilinan J."/>
            <person name="Riley R."/>
            <person name="LaButti K."/>
            <person name="Andreopoulos B."/>
            <person name="Lipzen A."/>
            <person name="Chen C."/>
            <person name="Yan M."/>
            <person name="Daum C."/>
            <person name="Ng V."/>
            <person name="Clum A."/>
            <person name="Steindorff A."/>
            <person name="Ohm R.A."/>
            <person name="Martin F."/>
            <person name="Silar P."/>
            <person name="Natvig D.O."/>
            <person name="Lalanne C."/>
            <person name="Gautier V."/>
            <person name="Ament-Velasquez S.L."/>
            <person name="Kruys A."/>
            <person name="Hutchinson M.I."/>
            <person name="Powell A.J."/>
            <person name="Barry K."/>
            <person name="Miller A.N."/>
            <person name="Grigoriev I.V."/>
            <person name="Debuchy R."/>
            <person name="Gladieux P."/>
            <person name="Hiltunen Thoren M."/>
            <person name="Johannesson H."/>
        </authorList>
    </citation>
    <scope>NUCLEOTIDE SEQUENCE</scope>
    <source>
        <strain evidence="2">CBS 118394</strain>
    </source>
</reference>
<evidence type="ECO:0000313" key="3">
    <source>
        <dbReference type="Proteomes" id="UP001283341"/>
    </source>
</evidence>
<protein>
    <submittedName>
        <fullName evidence="2">Uncharacterized protein</fullName>
    </submittedName>
</protein>
<evidence type="ECO:0000313" key="2">
    <source>
        <dbReference type="EMBL" id="KAK3312732.1"/>
    </source>
</evidence>
<reference evidence="2" key="2">
    <citation type="submission" date="2023-06" db="EMBL/GenBank/DDBJ databases">
        <authorList>
            <consortium name="Lawrence Berkeley National Laboratory"/>
            <person name="Haridas S."/>
            <person name="Hensen N."/>
            <person name="Bonometti L."/>
            <person name="Westerberg I."/>
            <person name="Brannstrom I.O."/>
            <person name="Guillou S."/>
            <person name="Cros-Aarteil S."/>
            <person name="Calhoun S."/>
            <person name="Kuo A."/>
            <person name="Mondo S."/>
            <person name="Pangilinan J."/>
            <person name="Riley R."/>
            <person name="Labutti K."/>
            <person name="Andreopoulos B."/>
            <person name="Lipzen A."/>
            <person name="Chen C."/>
            <person name="Yanf M."/>
            <person name="Daum C."/>
            <person name="Ng V."/>
            <person name="Clum A."/>
            <person name="Steindorff A."/>
            <person name="Ohm R."/>
            <person name="Martin F."/>
            <person name="Silar P."/>
            <person name="Natvig D."/>
            <person name="Lalanne C."/>
            <person name="Gautier V."/>
            <person name="Ament-Velasquez S.L."/>
            <person name="Kruys A."/>
            <person name="Hutchinson M.I."/>
            <person name="Powell A.J."/>
            <person name="Barry K."/>
            <person name="Miller A.N."/>
            <person name="Grigoriev I.V."/>
            <person name="Debuchy R."/>
            <person name="Gladieux P."/>
            <person name="Thoren M.H."/>
            <person name="Johannesson H."/>
        </authorList>
    </citation>
    <scope>NUCLEOTIDE SEQUENCE</scope>
    <source>
        <strain evidence="2">CBS 118394</strain>
    </source>
</reference>
<dbReference type="EMBL" id="JAUEDM010000008">
    <property type="protein sequence ID" value="KAK3312732.1"/>
    <property type="molecule type" value="Genomic_DNA"/>
</dbReference>
<accession>A0AAE0HUB2</accession>
<evidence type="ECO:0000256" key="1">
    <source>
        <dbReference type="SAM" id="MobiDB-lite"/>
    </source>
</evidence>
<feature type="region of interest" description="Disordered" evidence="1">
    <location>
        <begin position="280"/>
        <end position="299"/>
    </location>
</feature>
<feature type="region of interest" description="Disordered" evidence="1">
    <location>
        <begin position="660"/>
        <end position="683"/>
    </location>
</feature>
<name>A0AAE0HUB2_9PEZI</name>
<comment type="caution">
    <text evidence="2">The sequence shown here is derived from an EMBL/GenBank/DDBJ whole genome shotgun (WGS) entry which is preliminary data.</text>
</comment>